<reference evidence="1 2" key="1">
    <citation type="submission" date="2020-08" db="EMBL/GenBank/DDBJ databases">
        <authorList>
            <person name="Koutsovoulos G."/>
            <person name="Danchin GJ E."/>
        </authorList>
    </citation>
    <scope>NUCLEOTIDE SEQUENCE [LARGE SCALE GENOMIC DNA]</scope>
</reference>
<dbReference type="Proteomes" id="UP000580250">
    <property type="component" value="Unassembled WGS sequence"/>
</dbReference>
<dbReference type="AlphaFoldDB" id="A0A6V7W7B0"/>
<organism evidence="1 2">
    <name type="scientific">Meloidogyne enterolobii</name>
    <name type="common">Root-knot nematode worm</name>
    <name type="synonym">Meloidogyne mayaguensis</name>
    <dbReference type="NCBI Taxonomy" id="390850"/>
    <lineage>
        <taxon>Eukaryota</taxon>
        <taxon>Metazoa</taxon>
        <taxon>Ecdysozoa</taxon>
        <taxon>Nematoda</taxon>
        <taxon>Chromadorea</taxon>
        <taxon>Rhabditida</taxon>
        <taxon>Tylenchina</taxon>
        <taxon>Tylenchomorpha</taxon>
        <taxon>Tylenchoidea</taxon>
        <taxon>Meloidogynidae</taxon>
        <taxon>Meloidogyninae</taxon>
        <taxon>Meloidogyne</taxon>
    </lineage>
</organism>
<dbReference type="EMBL" id="CAJEWN010000455">
    <property type="protein sequence ID" value="CAD2183077.1"/>
    <property type="molecule type" value="Genomic_DNA"/>
</dbReference>
<evidence type="ECO:0000313" key="1">
    <source>
        <dbReference type="EMBL" id="CAD2183077.1"/>
    </source>
</evidence>
<sequence length="116" mass="13327">MQRTPNGLPIANTTSISRSRIASMQSLSLLFILLLTIRHLQLRQFSLIVQPQGPIIDHIYRLLTIRHLQLRQFSLIVQPQGPIIDHLQDSDYRYVYDLGIEPIELKKVHGSFVSAN</sequence>
<evidence type="ECO:0000313" key="2">
    <source>
        <dbReference type="Proteomes" id="UP000580250"/>
    </source>
</evidence>
<proteinExistence type="predicted"/>
<protein>
    <submittedName>
        <fullName evidence="1">Uncharacterized protein</fullName>
    </submittedName>
</protein>
<comment type="caution">
    <text evidence="1">The sequence shown here is derived from an EMBL/GenBank/DDBJ whole genome shotgun (WGS) entry which is preliminary data.</text>
</comment>
<gene>
    <name evidence="1" type="ORF">MENT_LOCUS35340</name>
</gene>
<name>A0A6V7W7B0_MELEN</name>
<accession>A0A6V7W7B0</accession>